<feature type="transmembrane region" description="Helical" evidence="1">
    <location>
        <begin position="21"/>
        <end position="41"/>
    </location>
</feature>
<evidence type="ECO:0000313" key="2">
    <source>
        <dbReference type="EMBL" id="MBB3713219.1"/>
    </source>
</evidence>
<keyword evidence="1" id="KW-0812">Transmembrane</keyword>
<evidence type="ECO:0000256" key="1">
    <source>
        <dbReference type="SAM" id="Phobius"/>
    </source>
</evidence>
<name>A0ABR6HS84_9RHOB</name>
<sequence>MTGRGDERRTVTWRDQALKNFGVWLAVYPAVLISSYMFSWLAPGLPLWLEILISTAFTVPLISYVAVPWVEKRLAHAKGETAAEFKHQEADQAEGGPRG</sequence>
<dbReference type="EMBL" id="JACIBX010000012">
    <property type="protein sequence ID" value="MBB3713219.1"/>
    <property type="molecule type" value="Genomic_DNA"/>
</dbReference>
<keyword evidence="1" id="KW-1133">Transmembrane helix</keyword>
<protein>
    <submittedName>
        <fullName evidence="2">Antibiotic biosynthesis monooxygenase (ABM) superfamily enzyme</fullName>
    </submittedName>
</protein>
<gene>
    <name evidence="2" type="ORF">FHS00_002821</name>
</gene>
<comment type="caution">
    <text evidence="2">The sequence shown here is derived from an EMBL/GenBank/DDBJ whole genome shotgun (WGS) entry which is preliminary data.</text>
</comment>
<keyword evidence="1" id="KW-0472">Membrane</keyword>
<feature type="transmembrane region" description="Helical" evidence="1">
    <location>
        <begin position="47"/>
        <end position="70"/>
    </location>
</feature>
<keyword evidence="3" id="KW-1185">Reference proteome</keyword>
<evidence type="ECO:0000313" key="3">
    <source>
        <dbReference type="Proteomes" id="UP000576152"/>
    </source>
</evidence>
<keyword evidence="2" id="KW-0503">Monooxygenase</keyword>
<dbReference type="Proteomes" id="UP000576152">
    <property type="component" value="Unassembled WGS sequence"/>
</dbReference>
<dbReference type="RefSeq" id="WP_183474708.1">
    <property type="nucleotide sequence ID" value="NZ_JACIBX010000012.1"/>
</dbReference>
<dbReference type="GO" id="GO:0004497">
    <property type="term" value="F:monooxygenase activity"/>
    <property type="evidence" value="ECO:0007669"/>
    <property type="project" value="UniProtKB-KW"/>
</dbReference>
<reference evidence="2 3" key="1">
    <citation type="submission" date="2020-08" db="EMBL/GenBank/DDBJ databases">
        <title>Genomic Encyclopedia of Type Strains, Phase III (KMG-III): the genomes of soil and plant-associated and newly described type strains.</title>
        <authorList>
            <person name="Whitman W."/>
        </authorList>
    </citation>
    <scope>NUCLEOTIDE SEQUENCE [LARGE SCALE GENOMIC DNA]</scope>
    <source>
        <strain evidence="2 3">CECT 8572</strain>
    </source>
</reference>
<accession>A0ABR6HS84</accession>
<keyword evidence="2" id="KW-0560">Oxidoreductase</keyword>
<organism evidence="2 3">
    <name type="scientific">Limimaricola variabilis</name>
    <dbReference type="NCBI Taxonomy" id="1492771"/>
    <lineage>
        <taxon>Bacteria</taxon>
        <taxon>Pseudomonadati</taxon>
        <taxon>Pseudomonadota</taxon>
        <taxon>Alphaproteobacteria</taxon>
        <taxon>Rhodobacterales</taxon>
        <taxon>Paracoccaceae</taxon>
        <taxon>Limimaricola</taxon>
    </lineage>
</organism>
<proteinExistence type="predicted"/>